<feature type="disulfide bond" evidence="5">
    <location>
        <begin position="140"/>
        <end position="157"/>
    </location>
</feature>
<protein>
    <submittedName>
        <fullName evidence="9">Versican core protein</fullName>
    </submittedName>
</protein>
<gene>
    <name evidence="9" type="ORF">P5673_017471</name>
</gene>
<dbReference type="PROSITE" id="PS00022">
    <property type="entry name" value="EGF_1"/>
    <property type="match status" value="1"/>
</dbReference>
<dbReference type="PROSITE" id="PS00010">
    <property type="entry name" value="ASX_HYDROXYL"/>
    <property type="match status" value="1"/>
</dbReference>
<keyword evidence="4 5" id="KW-1015">Disulfide bond</keyword>
<dbReference type="Pfam" id="PF07534">
    <property type="entry name" value="TLD"/>
    <property type="match status" value="1"/>
</dbReference>
<dbReference type="Pfam" id="PF00008">
    <property type="entry name" value="EGF"/>
    <property type="match status" value="1"/>
</dbReference>
<dbReference type="PROSITE" id="PS51886">
    <property type="entry name" value="TLDC"/>
    <property type="match status" value="1"/>
</dbReference>
<comment type="caution">
    <text evidence="5">Lacks conserved residue(s) required for the propagation of feature annotation.</text>
</comment>
<accession>A0AAD9QEM0</accession>
<feature type="chain" id="PRO_5042264472" evidence="6">
    <location>
        <begin position="31"/>
        <end position="396"/>
    </location>
</feature>
<evidence type="ECO:0000259" key="8">
    <source>
        <dbReference type="PROSITE" id="PS51886"/>
    </source>
</evidence>
<dbReference type="SMART" id="SM00181">
    <property type="entry name" value="EGF"/>
    <property type="match status" value="2"/>
</dbReference>
<keyword evidence="2 6" id="KW-0732">Signal</keyword>
<dbReference type="SMART" id="SM00179">
    <property type="entry name" value="EGF_CA"/>
    <property type="match status" value="2"/>
</dbReference>
<evidence type="ECO:0000256" key="3">
    <source>
        <dbReference type="ARBA" id="ARBA00022737"/>
    </source>
</evidence>
<dbReference type="EMBL" id="JARQWQ010000038">
    <property type="protein sequence ID" value="KAK2559901.1"/>
    <property type="molecule type" value="Genomic_DNA"/>
</dbReference>
<comment type="caution">
    <text evidence="9">The sequence shown here is derived from an EMBL/GenBank/DDBJ whole genome shotgun (WGS) entry which is preliminary data.</text>
</comment>
<organism evidence="9 10">
    <name type="scientific">Acropora cervicornis</name>
    <name type="common">Staghorn coral</name>
    <dbReference type="NCBI Taxonomy" id="6130"/>
    <lineage>
        <taxon>Eukaryota</taxon>
        <taxon>Metazoa</taxon>
        <taxon>Cnidaria</taxon>
        <taxon>Anthozoa</taxon>
        <taxon>Hexacorallia</taxon>
        <taxon>Scleractinia</taxon>
        <taxon>Astrocoeniina</taxon>
        <taxon>Acroporidae</taxon>
        <taxon>Acropora</taxon>
    </lineage>
</organism>
<dbReference type="Proteomes" id="UP001249851">
    <property type="component" value="Unassembled WGS sequence"/>
</dbReference>
<proteinExistence type="predicted"/>
<evidence type="ECO:0000313" key="10">
    <source>
        <dbReference type="Proteomes" id="UP001249851"/>
    </source>
</evidence>
<sequence length="396" mass="44053">MKTFGLEKLLEALLLIPINAFLDALALVNGQPCTLEGKVPQIAISRSDVLSYANFKEDKFSYLNIAALGDVLVDQMPECSLACLETPPCFSFNVKAFTNIDNKFLCQILPSDMYNNTEKFSHSNTFHHFSITTPCSSWPCKNNGRCLPLYEENHYKCACKEGFNGDNCENDIDECSTANACHQNATCNNTKGSYNCACKGGFKGDGRINCTEHTLQDSVIIGDNHTYFGMLSDWFKSVAQVNGHWILCWRASLHGWAAKTFHSLCDSKGPTVTIVKDTNNSIFGGYTSISWQSLNQDKNDPKAFLFSLKNPTNSPSKLPHRHPSGSPYAVRHRPTGFPLFGDGDLYIQDRPNVMRSSQECLGSTYTVPSGKHCDPFLTGDKNFIAIEIETFYETTQ</sequence>
<evidence type="ECO:0000259" key="7">
    <source>
        <dbReference type="PROSITE" id="PS50026"/>
    </source>
</evidence>
<name>A0AAD9QEM0_ACRCE</name>
<evidence type="ECO:0000313" key="9">
    <source>
        <dbReference type="EMBL" id="KAK2559901.1"/>
    </source>
</evidence>
<dbReference type="PROSITE" id="PS01187">
    <property type="entry name" value="EGF_CA"/>
    <property type="match status" value="1"/>
</dbReference>
<evidence type="ECO:0000256" key="1">
    <source>
        <dbReference type="ARBA" id="ARBA00022536"/>
    </source>
</evidence>
<keyword evidence="10" id="KW-1185">Reference proteome</keyword>
<evidence type="ECO:0000256" key="5">
    <source>
        <dbReference type="PROSITE-ProRule" id="PRU00076"/>
    </source>
</evidence>
<feature type="domain" description="EGF-like" evidence="7">
    <location>
        <begin position="131"/>
        <end position="169"/>
    </location>
</feature>
<dbReference type="SMART" id="SM00584">
    <property type="entry name" value="TLDc"/>
    <property type="match status" value="1"/>
</dbReference>
<feature type="domain" description="EGF-like" evidence="7">
    <location>
        <begin position="171"/>
        <end position="211"/>
    </location>
</feature>
<dbReference type="PANTHER" id="PTHR12916:SF4">
    <property type="entry name" value="UNINFLATABLE, ISOFORM C"/>
    <property type="match status" value="1"/>
</dbReference>
<dbReference type="InterPro" id="IPR000742">
    <property type="entry name" value="EGF"/>
</dbReference>
<dbReference type="FunFam" id="2.10.25.10:FF:000038">
    <property type="entry name" value="Fibrillin 2"/>
    <property type="match status" value="1"/>
</dbReference>
<keyword evidence="3" id="KW-0677">Repeat</keyword>
<dbReference type="PANTHER" id="PTHR12916">
    <property type="entry name" value="CYTOCHROME C OXIDASE POLYPEPTIDE VIC-2"/>
    <property type="match status" value="1"/>
</dbReference>
<dbReference type="Pfam" id="PF07645">
    <property type="entry name" value="EGF_CA"/>
    <property type="match status" value="1"/>
</dbReference>
<dbReference type="SUPFAM" id="SSF57196">
    <property type="entry name" value="EGF/Laminin"/>
    <property type="match status" value="2"/>
</dbReference>
<dbReference type="InterPro" id="IPR000152">
    <property type="entry name" value="EGF-type_Asp/Asn_hydroxyl_site"/>
</dbReference>
<dbReference type="Gene3D" id="2.10.25.10">
    <property type="entry name" value="Laminin"/>
    <property type="match status" value="2"/>
</dbReference>
<dbReference type="InterPro" id="IPR049883">
    <property type="entry name" value="NOTCH1_EGF-like"/>
</dbReference>
<evidence type="ECO:0000256" key="4">
    <source>
        <dbReference type="ARBA" id="ARBA00023157"/>
    </source>
</evidence>
<dbReference type="CDD" id="cd00054">
    <property type="entry name" value="EGF_CA"/>
    <property type="match status" value="2"/>
</dbReference>
<dbReference type="InterPro" id="IPR001881">
    <property type="entry name" value="EGF-like_Ca-bd_dom"/>
</dbReference>
<feature type="domain" description="TLDc" evidence="8">
    <location>
        <begin position="219"/>
        <end position="396"/>
    </location>
</feature>
<reference evidence="9" key="2">
    <citation type="journal article" date="2023" name="Science">
        <title>Genomic signatures of disease resistance in endangered staghorn corals.</title>
        <authorList>
            <person name="Vollmer S.V."/>
            <person name="Selwyn J.D."/>
            <person name="Despard B.A."/>
            <person name="Roesel C.L."/>
        </authorList>
    </citation>
    <scope>NUCLEOTIDE SEQUENCE</scope>
    <source>
        <strain evidence="9">K2</strain>
    </source>
</reference>
<dbReference type="InterPro" id="IPR006571">
    <property type="entry name" value="TLDc_dom"/>
</dbReference>
<dbReference type="AlphaFoldDB" id="A0AAD9QEM0"/>
<dbReference type="PROSITE" id="PS50026">
    <property type="entry name" value="EGF_3"/>
    <property type="match status" value="2"/>
</dbReference>
<feature type="disulfide bond" evidence="5">
    <location>
        <begin position="159"/>
        <end position="168"/>
    </location>
</feature>
<evidence type="ECO:0000256" key="6">
    <source>
        <dbReference type="SAM" id="SignalP"/>
    </source>
</evidence>
<evidence type="ECO:0000256" key="2">
    <source>
        <dbReference type="ARBA" id="ARBA00022729"/>
    </source>
</evidence>
<keyword evidence="1 5" id="KW-0245">EGF-like domain</keyword>
<feature type="signal peptide" evidence="6">
    <location>
        <begin position="1"/>
        <end position="30"/>
    </location>
</feature>
<dbReference type="InterPro" id="IPR018097">
    <property type="entry name" value="EGF_Ca-bd_CS"/>
</dbReference>
<reference evidence="9" key="1">
    <citation type="journal article" date="2023" name="G3 (Bethesda)">
        <title>Whole genome assembly and annotation of the endangered Caribbean coral Acropora cervicornis.</title>
        <authorList>
            <person name="Selwyn J.D."/>
            <person name="Vollmer S.V."/>
        </authorList>
    </citation>
    <scope>NUCLEOTIDE SEQUENCE</scope>
    <source>
        <strain evidence="9">K2</strain>
    </source>
</reference>
<dbReference type="PROSITE" id="PS01186">
    <property type="entry name" value="EGF_2"/>
    <property type="match status" value="2"/>
</dbReference>
<dbReference type="GO" id="GO:0005509">
    <property type="term" value="F:calcium ion binding"/>
    <property type="evidence" value="ECO:0007669"/>
    <property type="project" value="InterPro"/>
</dbReference>